<dbReference type="InterPro" id="IPR005224">
    <property type="entry name" value="SfsA"/>
</dbReference>
<comment type="caution">
    <text evidence="4">The sequence shown here is derived from an EMBL/GenBank/DDBJ whole genome shotgun (WGS) entry which is preliminary data.</text>
</comment>
<dbReference type="Gene3D" id="2.40.50.580">
    <property type="match status" value="1"/>
</dbReference>
<evidence type="ECO:0000313" key="5">
    <source>
        <dbReference type="Proteomes" id="UP000277864"/>
    </source>
</evidence>
<keyword evidence="5" id="KW-1185">Reference proteome</keyword>
<dbReference type="EMBL" id="PXZH01000001">
    <property type="protein sequence ID" value="RST90134.1"/>
    <property type="molecule type" value="Genomic_DNA"/>
</dbReference>
<dbReference type="Pfam" id="PF03749">
    <property type="entry name" value="SfsA"/>
    <property type="match status" value="1"/>
</dbReference>
<proteinExistence type="inferred from homology"/>
<feature type="domain" description="SfsA N-terminal OB" evidence="3">
    <location>
        <begin position="12"/>
        <end position="79"/>
    </location>
</feature>
<feature type="domain" description="Sugar fermentation stimulation protein C-terminal" evidence="2">
    <location>
        <begin position="82"/>
        <end position="221"/>
    </location>
</feature>
<dbReference type="CDD" id="cd22359">
    <property type="entry name" value="SfsA-like_bacterial"/>
    <property type="match status" value="1"/>
</dbReference>
<dbReference type="Proteomes" id="UP000277864">
    <property type="component" value="Unassembled WGS sequence"/>
</dbReference>
<dbReference type="NCBIfam" id="TIGR00230">
    <property type="entry name" value="sfsA"/>
    <property type="match status" value="1"/>
</dbReference>
<protein>
    <recommendedName>
        <fullName evidence="1">Sugar fermentation stimulation protein homolog</fullName>
    </recommendedName>
</protein>
<dbReference type="Pfam" id="PF17746">
    <property type="entry name" value="SfsA_N"/>
    <property type="match status" value="1"/>
</dbReference>
<evidence type="ECO:0000259" key="3">
    <source>
        <dbReference type="Pfam" id="PF17746"/>
    </source>
</evidence>
<evidence type="ECO:0000256" key="1">
    <source>
        <dbReference type="HAMAP-Rule" id="MF_00095"/>
    </source>
</evidence>
<gene>
    <name evidence="1 4" type="primary">sfsA</name>
    <name evidence="4" type="ORF">C7P63_03380</name>
</gene>
<dbReference type="PANTHER" id="PTHR30545:SF2">
    <property type="entry name" value="SUGAR FERMENTATION STIMULATION PROTEIN A"/>
    <property type="match status" value="1"/>
</dbReference>
<comment type="similarity">
    <text evidence="1">Belongs to the SfsA family.</text>
</comment>
<dbReference type="InterPro" id="IPR041465">
    <property type="entry name" value="SfsA_N"/>
</dbReference>
<dbReference type="GO" id="GO:0003677">
    <property type="term" value="F:DNA binding"/>
    <property type="evidence" value="ECO:0007669"/>
    <property type="project" value="InterPro"/>
</dbReference>
<sequence length="237" mass="26503">MTYQDIHLGTFISRENRFVSYCQLPGSSQPIPVHVKNTGRCEELLIQGVEVALDYQASKTRKTDYDLVAVKKGKTWVNIDSQLPNDLAASALETGKIQLPNLLGTITHVTREVTFGSSRFDLVVETDLGETAIIEVKGMTLEKNGLAAFPDAPTSRGLKHIKGLTKLRKDYLTYLLFIIQLEPVQLATLHKEMDPAFYEGVQLAKENGVQIVAYNCHVTPEIVEIKQEIPFKLDKVF</sequence>
<dbReference type="OrthoDB" id="9802365at2"/>
<evidence type="ECO:0000313" key="4">
    <source>
        <dbReference type="EMBL" id="RST90134.1"/>
    </source>
</evidence>
<reference evidence="4 5" key="1">
    <citation type="submission" date="2018-03" db="EMBL/GenBank/DDBJ databases">
        <authorList>
            <person name="Gulvik C.A."/>
        </authorList>
    </citation>
    <scope>NUCLEOTIDE SEQUENCE [LARGE SCALE GENOMIC DNA]</scope>
    <source>
        <strain evidence="4 5">JCM 31581</strain>
    </source>
</reference>
<dbReference type="PANTHER" id="PTHR30545">
    <property type="entry name" value="SUGAR FERMENTATION STIMULATION PROTEIN A"/>
    <property type="match status" value="1"/>
</dbReference>
<dbReference type="Gene3D" id="3.40.1350.60">
    <property type="match status" value="1"/>
</dbReference>
<dbReference type="RefSeq" id="WP_125942748.1">
    <property type="nucleotide sequence ID" value="NZ_PXZH01000001.1"/>
</dbReference>
<dbReference type="HAMAP" id="MF_00095">
    <property type="entry name" value="SfsA"/>
    <property type="match status" value="1"/>
</dbReference>
<organism evidence="4 5">
    <name type="scientific">Vagococcus humatus</name>
    <dbReference type="NCBI Taxonomy" id="1889241"/>
    <lineage>
        <taxon>Bacteria</taxon>
        <taxon>Bacillati</taxon>
        <taxon>Bacillota</taxon>
        <taxon>Bacilli</taxon>
        <taxon>Lactobacillales</taxon>
        <taxon>Enterococcaceae</taxon>
        <taxon>Vagococcus</taxon>
    </lineage>
</organism>
<name>A0A3R9ZXR0_9ENTE</name>
<dbReference type="AlphaFoldDB" id="A0A3R9ZXR0"/>
<dbReference type="InterPro" id="IPR040452">
    <property type="entry name" value="SfsA_C"/>
</dbReference>
<evidence type="ECO:0000259" key="2">
    <source>
        <dbReference type="Pfam" id="PF03749"/>
    </source>
</evidence>
<accession>A0A3R9ZXR0</accession>